<protein>
    <submittedName>
        <fullName evidence="1">Uncharacterized protein</fullName>
    </submittedName>
</protein>
<sequence length="158" mass="17695">MTDTILSQVTDQVKKAIGAANFARPPPIFDYVPTTGCGPSHRHVPIRSCHHSDEVRERLCPNGLHAICYSFPAYCLEQTSKLEGKPLEGDTLLSITRPRSVLAALLQGRPQPMTTAARPHNTRKYYEFHEQNGHTTAECRELRRALHELADKRQIGPS</sequence>
<evidence type="ECO:0000313" key="2">
    <source>
        <dbReference type="Proteomes" id="UP001153076"/>
    </source>
</evidence>
<comment type="caution">
    <text evidence="1">The sequence shown here is derived from an EMBL/GenBank/DDBJ whole genome shotgun (WGS) entry which is preliminary data.</text>
</comment>
<dbReference type="AlphaFoldDB" id="A0A9Q1GQ07"/>
<dbReference type="OrthoDB" id="1740536at2759"/>
<proteinExistence type="predicted"/>
<evidence type="ECO:0000313" key="1">
    <source>
        <dbReference type="EMBL" id="KAJ8424033.1"/>
    </source>
</evidence>
<reference evidence="1" key="1">
    <citation type="submission" date="2022-04" db="EMBL/GenBank/DDBJ databases">
        <title>Carnegiea gigantea Genome sequencing and assembly v2.</title>
        <authorList>
            <person name="Copetti D."/>
            <person name="Sanderson M.J."/>
            <person name="Burquez A."/>
            <person name="Wojciechowski M.F."/>
        </authorList>
    </citation>
    <scope>NUCLEOTIDE SEQUENCE</scope>
    <source>
        <strain evidence="1">SGP5-SGP5p</strain>
        <tissue evidence="1">Aerial part</tissue>
    </source>
</reference>
<keyword evidence="2" id="KW-1185">Reference proteome</keyword>
<dbReference type="EMBL" id="JAKOGI010001797">
    <property type="protein sequence ID" value="KAJ8424033.1"/>
    <property type="molecule type" value="Genomic_DNA"/>
</dbReference>
<name>A0A9Q1GQ07_9CARY</name>
<accession>A0A9Q1GQ07</accession>
<gene>
    <name evidence="1" type="ORF">Cgig2_017720</name>
</gene>
<organism evidence="1 2">
    <name type="scientific">Carnegiea gigantea</name>
    <dbReference type="NCBI Taxonomy" id="171969"/>
    <lineage>
        <taxon>Eukaryota</taxon>
        <taxon>Viridiplantae</taxon>
        <taxon>Streptophyta</taxon>
        <taxon>Embryophyta</taxon>
        <taxon>Tracheophyta</taxon>
        <taxon>Spermatophyta</taxon>
        <taxon>Magnoliopsida</taxon>
        <taxon>eudicotyledons</taxon>
        <taxon>Gunneridae</taxon>
        <taxon>Pentapetalae</taxon>
        <taxon>Caryophyllales</taxon>
        <taxon>Cactineae</taxon>
        <taxon>Cactaceae</taxon>
        <taxon>Cactoideae</taxon>
        <taxon>Echinocereeae</taxon>
        <taxon>Carnegiea</taxon>
    </lineage>
</organism>
<dbReference type="Proteomes" id="UP001153076">
    <property type="component" value="Unassembled WGS sequence"/>
</dbReference>